<reference evidence="2 3" key="1">
    <citation type="submission" date="2017-09" db="EMBL/GenBank/DDBJ databases">
        <title>Large-scale bioinformatics analysis of Bacillus genomes uncovers conserved roles of natural products in bacterial physiology.</title>
        <authorList>
            <consortium name="Agbiome Team Llc"/>
            <person name="Bleich R.M."/>
            <person name="Grubbs K.J."/>
            <person name="Santa Maria K.C."/>
            <person name="Allen S.E."/>
            <person name="Farag S."/>
            <person name="Shank E.A."/>
            <person name="Bowers A."/>
        </authorList>
    </citation>
    <scope>NUCLEOTIDE SEQUENCE [LARGE SCALE GENOMIC DNA]</scope>
    <source>
        <strain evidence="2 3">AFS096845</strain>
    </source>
</reference>
<evidence type="ECO:0000256" key="1">
    <source>
        <dbReference type="SAM" id="Phobius"/>
    </source>
</evidence>
<keyword evidence="1" id="KW-0472">Membrane</keyword>
<sequence length="93" mass="10853">MKRFSILSITLMIFGLLLFGLNWIIDGYSEPIVLFGYISFLVGIVLSFIAIAKREDGTLKFISLISFFVVMFLITWFESFQVLRIITWLKNIY</sequence>
<evidence type="ECO:0000313" key="3">
    <source>
        <dbReference type="Proteomes" id="UP000220006"/>
    </source>
</evidence>
<feature type="transmembrane region" description="Helical" evidence="1">
    <location>
        <begin position="59"/>
        <end position="77"/>
    </location>
</feature>
<name>A0A2A7HSV4_BACCE</name>
<dbReference type="RefSeq" id="WP_097905512.1">
    <property type="nucleotide sequence ID" value="NZ_NVLK01000050.1"/>
</dbReference>
<feature type="transmembrane region" description="Helical" evidence="1">
    <location>
        <begin position="31"/>
        <end position="52"/>
    </location>
</feature>
<dbReference type="Proteomes" id="UP000220006">
    <property type="component" value="Unassembled WGS sequence"/>
</dbReference>
<dbReference type="EMBL" id="NVLK01000050">
    <property type="protein sequence ID" value="PEC20048.1"/>
    <property type="molecule type" value="Genomic_DNA"/>
</dbReference>
<evidence type="ECO:0008006" key="4">
    <source>
        <dbReference type="Google" id="ProtNLM"/>
    </source>
</evidence>
<protein>
    <recommendedName>
        <fullName evidence="4">DUF3953 domain-containing protein</fullName>
    </recommendedName>
</protein>
<feature type="transmembrane region" description="Helical" evidence="1">
    <location>
        <begin position="7"/>
        <end position="25"/>
    </location>
</feature>
<proteinExistence type="predicted"/>
<comment type="caution">
    <text evidence="2">The sequence shown here is derived from an EMBL/GenBank/DDBJ whole genome shotgun (WGS) entry which is preliminary data.</text>
</comment>
<evidence type="ECO:0000313" key="2">
    <source>
        <dbReference type="EMBL" id="PEC20048.1"/>
    </source>
</evidence>
<gene>
    <name evidence="2" type="ORF">COM96_21805</name>
</gene>
<organism evidence="2 3">
    <name type="scientific">Bacillus cereus</name>
    <dbReference type="NCBI Taxonomy" id="1396"/>
    <lineage>
        <taxon>Bacteria</taxon>
        <taxon>Bacillati</taxon>
        <taxon>Bacillota</taxon>
        <taxon>Bacilli</taxon>
        <taxon>Bacillales</taxon>
        <taxon>Bacillaceae</taxon>
        <taxon>Bacillus</taxon>
        <taxon>Bacillus cereus group</taxon>
    </lineage>
</organism>
<dbReference type="AlphaFoldDB" id="A0A2A7HSV4"/>
<accession>A0A2A7HSV4</accession>
<keyword evidence="1" id="KW-0812">Transmembrane</keyword>
<keyword evidence="1" id="KW-1133">Transmembrane helix</keyword>